<proteinExistence type="predicted"/>
<gene>
    <name evidence="1" type="ORF">H2200_003910</name>
</gene>
<dbReference type="EMBL" id="JAPDRK010000005">
    <property type="protein sequence ID" value="KAJ9612313.1"/>
    <property type="molecule type" value="Genomic_DNA"/>
</dbReference>
<sequence>MASSIIHVPEEITKAAEKHLEIYRTKHCRLNHKGTCRPKPLSSPGIGQKMCWTVWDDGHVNEEINCVVASATKSDCFKFPRGSITLDARTVLATISQSDYSTIETDSYAVAIPFNAWTDAPLYSPRSVLTLGKKGDLKGAKFMVTAYARKSGEWAYIFEDNRKNKWIRQSELTTRVKEVVVPARNTIDVGERGAGENGLKNSPRMFKIGFRNNEVLLQMPDSNHSREIMELASFEDLAKVIGAKDREGDAHPKVVDADNKAKVTTAFPSTMMMHPSWTDILYGLWIWIITWSWDLSNRKKILGKALKNL</sequence>
<comment type="caution">
    <text evidence="1">The sequence shown here is derived from an EMBL/GenBank/DDBJ whole genome shotgun (WGS) entry which is preliminary data.</text>
</comment>
<accession>A0AA38XF41</accession>
<dbReference type="Proteomes" id="UP001172673">
    <property type="component" value="Unassembled WGS sequence"/>
</dbReference>
<dbReference type="AlphaFoldDB" id="A0AA38XF41"/>
<organism evidence="1 2">
    <name type="scientific">Cladophialophora chaetospira</name>
    <dbReference type="NCBI Taxonomy" id="386627"/>
    <lineage>
        <taxon>Eukaryota</taxon>
        <taxon>Fungi</taxon>
        <taxon>Dikarya</taxon>
        <taxon>Ascomycota</taxon>
        <taxon>Pezizomycotina</taxon>
        <taxon>Eurotiomycetes</taxon>
        <taxon>Chaetothyriomycetidae</taxon>
        <taxon>Chaetothyriales</taxon>
        <taxon>Herpotrichiellaceae</taxon>
        <taxon>Cladophialophora</taxon>
    </lineage>
</organism>
<protein>
    <submittedName>
        <fullName evidence="1">Uncharacterized protein</fullName>
    </submittedName>
</protein>
<evidence type="ECO:0000313" key="1">
    <source>
        <dbReference type="EMBL" id="KAJ9612313.1"/>
    </source>
</evidence>
<reference evidence="1" key="1">
    <citation type="submission" date="2022-10" db="EMBL/GenBank/DDBJ databases">
        <title>Culturing micro-colonial fungi from biological soil crusts in the Mojave desert and describing Neophaeococcomyces mojavensis, and introducing the new genera and species Taxawa tesnikishii.</title>
        <authorList>
            <person name="Kurbessoian T."/>
            <person name="Stajich J.E."/>
        </authorList>
    </citation>
    <scope>NUCLEOTIDE SEQUENCE</scope>
    <source>
        <strain evidence="1">TK_41</strain>
    </source>
</reference>
<evidence type="ECO:0000313" key="2">
    <source>
        <dbReference type="Proteomes" id="UP001172673"/>
    </source>
</evidence>
<keyword evidence="2" id="KW-1185">Reference proteome</keyword>
<name>A0AA38XF41_9EURO</name>